<dbReference type="AlphaFoldDB" id="A0A1I2I1I0"/>
<keyword evidence="2" id="KW-1185">Reference proteome</keyword>
<reference evidence="2" key="1">
    <citation type="submission" date="2016-10" db="EMBL/GenBank/DDBJ databases">
        <authorList>
            <person name="Varghese N."/>
            <person name="Submissions S."/>
        </authorList>
    </citation>
    <scope>NUCLEOTIDE SEQUENCE [LARGE SCALE GENOMIC DNA]</scope>
    <source>
        <strain evidence="2">CGMCC 1.10223</strain>
    </source>
</reference>
<dbReference type="Gene3D" id="3.20.20.150">
    <property type="entry name" value="Divalent-metal-dependent TIM barrel enzymes"/>
    <property type="match status" value="1"/>
</dbReference>
<name>A0A1I2I1I0_9BACL</name>
<proteinExistence type="predicted"/>
<organism evidence="1 2">
    <name type="scientific">Paenibacillus algorifonticola</name>
    <dbReference type="NCBI Taxonomy" id="684063"/>
    <lineage>
        <taxon>Bacteria</taxon>
        <taxon>Bacillati</taxon>
        <taxon>Bacillota</taxon>
        <taxon>Bacilli</taxon>
        <taxon>Bacillales</taxon>
        <taxon>Paenibacillaceae</taxon>
        <taxon>Paenibacillus</taxon>
    </lineage>
</organism>
<dbReference type="Proteomes" id="UP000183410">
    <property type="component" value="Unassembled WGS sequence"/>
</dbReference>
<evidence type="ECO:0008006" key="3">
    <source>
        <dbReference type="Google" id="ProtNLM"/>
    </source>
</evidence>
<evidence type="ECO:0000313" key="2">
    <source>
        <dbReference type="Proteomes" id="UP000183410"/>
    </source>
</evidence>
<sequence>MDKQMLSLQMYSLRDITESDMLGSLEKVAEIGYKAVEFGGYFHATAGTAIYGRAWGSCARSAENGRY</sequence>
<accession>A0A1I2I1I0</accession>
<dbReference type="EMBL" id="FONN01000028">
    <property type="protein sequence ID" value="SFF34766.1"/>
    <property type="molecule type" value="Genomic_DNA"/>
</dbReference>
<evidence type="ECO:0000313" key="1">
    <source>
        <dbReference type="EMBL" id="SFF34766.1"/>
    </source>
</evidence>
<dbReference type="RefSeq" id="WP_046234100.1">
    <property type="nucleotide sequence ID" value="NZ_FONN01000028.1"/>
</dbReference>
<gene>
    <name evidence="1" type="ORF">SAMN04487969_12843</name>
</gene>
<protein>
    <recommendedName>
        <fullName evidence="3">Xylose isomerase-like TIM barrel</fullName>
    </recommendedName>
</protein>
<dbReference type="OrthoDB" id="9798407at2"/>